<evidence type="ECO:0000256" key="6">
    <source>
        <dbReference type="SAM" id="Phobius"/>
    </source>
</evidence>
<evidence type="ECO:0000256" key="3">
    <source>
        <dbReference type="ARBA" id="ARBA00022989"/>
    </source>
</evidence>
<proteinExistence type="predicted"/>
<evidence type="ECO:0000313" key="8">
    <source>
        <dbReference type="Proteomes" id="UP000252585"/>
    </source>
</evidence>
<accession>A0A368Y359</accession>
<dbReference type="NCBIfam" id="NF046067">
    <property type="entry name" value="SigPepSipWBacil"/>
    <property type="match status" value="1"/>
</dbReference>
<dbReference type="AlphaFoldDB" id="A0A368Y359"/>
<dbReference type="Proteomes" id="UP000252585">
    <property type="component" value="Unassembled WGS sequence"/>
</dbReference>
<dbReference type="CDD" id="cd06530">
    <property type="entry name" value="S26_SPase_I"/>
    <property type="match status" value="1"/>
</dbReference>
<dbReference type="PRINTS" id="PR00728">
    <property type="entry name" value="SIGNALPTASE"/>
</dbReference>
<sequence length="200" mass="22111">MAKKKKWPKVKKVLNNIITTGLFLILFTMIFLLAFSKITGDNPSLFGYQLKIVLSGSMEPAIQTGSVIAVQDVSDKTTLETGEVITFIDESERLITHRITDVRTSGDSVLYQTKGDNNDAVDQAMVIDENVVAKYTGFTVPYAGYVVNYAQSDIGSALLFIGPGILLIIYGSFIIWKTIRELDNKSKRPIEEDPAKHSSV</sequence>
<evidence type="ECO:0000313" key="7">
    <source>
        <dbReference type="EMBL" id="RCW74713.1"/>
    </source>
</evidence>
<dbReference type="InterPro" id="IPR036286">
    <property type="entry name" value="LexA/Signal_pep-like_sf"/>
</dbReference>
<reference evidence="7 8" key="1">
    <citation type="submission" date="2018-07" db="EMBL/GenBank/DDBJ databases">
        <title>Genomic Encyclopedia of Type Strains, Phase IV (KMG-IV): sequencing the most valuable type-strain genomes for metagenomic binning, comparative biology and taxonomic classification.</title>
        <authorList>
            <person name="Goeker M."/>
        </authorList>
    </citation>
    <scope>NUCLEOTIDE SEQUENCE [LARGE SCALE GENOMIC DNA]</scope>
    <source>
        <strain evidence="7 8">DSM 27696</strain>
    </source>
</reference>
<keyword evidence="3 6" id="KW-1133">Transmembrane helix</keyword>
<feature type="transmembrane region" description="Helical" evidence="6">
    <location>
        <begin position="13"/>
        <end position="35"/>
    </location>
</feature>
<dbReference type="NCBIfam" id="TIGR02228">
    <property type="entry name" value="sigpep_I_arch"/>
    <property type="match status" value="1"/>
</dbReference>
<evidence type="ECO:0000256" key="2">
    <source>
        <dbReference type="ARBA" id="ARBA00022692"/>
    </source>
</evidence>
<keyword evidence="2 6" id="KW-0812">Transmembrane</keyword>
<dbReference type="InterPro" id="IPR001733">
    <property type="entry name" value="Peptidase_S26B"/>
</dbReference>
<dbReference type="PANTHER" id="PTHR10806:SF6">
    <property type="entry name" value="SIGNAL PEPTIDASE COMPLEX CATALYTIC SUBUNIT SEC11"/>
    <property type="match status" value="1"/>
</dbReference>
<comment type="caution">
    <text evidence="7">The sequence shown here is derived from an EMBL/GenBank/DDBJ whole genome shotgun (WGS) entry which is preliminary data.</text>
</comment>
<dbReference type="GO" id="GO:0016020">
    <property type="term" value="C:membrane"/>
    <property type="evidence" value="ECO:0007669"/>
    <property type="project" value="UniProtKB-SubCell"/>
</dbReference>
<dbReference type="OrthoDB" id="2243765at2"/>
<protein>
    <recommendedName>
        <fullName evidence="5">Signal peptidase I</fullName>
        <ecNumber evidence="5">3.4.21.89</ecNumber>
    </recommendedName>
</protein>
<keyword evidence="8" id="KW-1185">Reference proteome</keyword>
<dbReference type="InterPro" id="IPR019533">
    <property type="entry name" value="Peptidase_S26"/>
</dbReference>
<dbReference type="GO" id="GO:0009003">
    <property type="term" value="F:signal peptidase activity"/>
    <property type="evidence" value="ECO:0007669"/>
    <property type="project" value="UniProtKB-EC"/>
</dbReference>
<keyword evidence="4 6" id="KW-0472">Membrane</keyword>
<gene>
    <name evidence="7" type="ORF">DFR57_1039</name>
</gene>
<evidence type="ECO:0000256" key="1">
    <source>
        <dbReference type="ARBA" id="ARBA00004370"/>
    </source>
</evidence>
<evidence type="ECO:0000256" key="4">
    <source>
        <dbReference type="ARBA" id="ARBA00023136"/>
    </source>
</evidence>
<organism evidence="7 8">
    <name type="scientific">Saliterribacillus persicus</name>
    <dbReference type="NCBI Taxonomy" id="930114"/>
    <lineage>
        <taxon>Bacteria</taxon>
        <taxon>Bacillati</taxon>
        <taxon>Bacillota</taxon>
        <taxon>Bacilli</taxon>
        <taxon>Bacillales</taxon>
        <taxon>Bacillaceae</taxon>
        <taxon>Saliterribacillus</taxon>
    </lineage>
</organism>
<dbReference type="GO" id="GO:0006465">
    <property type="term" value="P:signal peptide processing"/>
    <property type="evidence" value="ECO:0007669"/>
    <property type="project" value="UniProtKB-UniRule"/>
</dbReference>
<dbReference type="PANTHER" id="PTHR10806">
    <property type="entry name" value="SIGNAL PEPTIDASE COMPLEX CATALYTIC SUBUNIT SEC11"/>
    <property type="match status" value="1"/>
</dbReference>
<evidence type="ECO:0000256" key="5">
    <source>
        <dbReference type="NCBIfam" id="TIGR02228"/>
    </source>
</evidence>
<dbReference type="SUPFAM" id="SSF51306">
    <property type="entry name" value="LexA/Signal peptidase"/>
    <property type="match status" value="1"/>
</dbReference>
<comment type="subcellular location">
    <subcellularLocation>
        <location evidence="1">Membrane</location>
    </subcellularLocation>
</comment>
<dbReference type="EC" id="3.4.21.89" evidence="5"/>
<feature type="transmembrane region" description="Helical" evidence="6">
    <location>
        <begin position="154"/>
        <end position="176"/>
    </location>
</feature>
<dbReference type="GO" id="GO:0004252">
    <property type="term" value="F:serine-type endopeptidase activity"/>
    <property type="evidence" value="ECO:0007669"/>
    <property type="project" value="UniProtKB-UniRule"/>
</dbReference>
<name>A0A368Y359_9BACI</name>
<dbReference type="EMBL" id="QPJJ01000003">
    <property type="protein sequence ID" value="RCW74713.1"/>
    <property type="molecule type" value="Genomic_DNA"/>
</dbReference>